<feature type="transmembrane region" description="Helical" evidence="1">
    <location>
        <begin position="95"/>
        <end position="112"/>
    </location>
</feature>
<keyword evidence="1" id="KW-0472">Membrane</keyword>
<accession>A0ABY6HVD0</accession>
<reference evidence="2" key="1">
    <citation type="submission" date="2022-09" db="EMBL/GenBank/DDBJ databases">
        <title>Actin cytoskeleton and complex cell architecture in an #Asgard archaeon.</title>
        <authorList>
            <person name="Ponce Toledo R.I."/>
            <person name="Schleper C."/>
            <person name="Rodrigues Oliveira T."/>
            <person name="Wollweber F."/>
            <person name="Xu J."/>
            <person name="Rittmann S."/>
            <person name="Klingl A."/>
            <person name="Pilhofer M."/>
        </authorList>
    </citation>
    <scope>NUCLEOTIDE SEQUENCE</scope>
    <source>
        <strain evidence="2">B-35</strain>
    </source>
</reference>
<gene>
    <name evidence="2" type="ORF">NEF87_003768</name>
</gene>
<keyword evidence="3" id="KW-1185">Reference proteome</keyword>
<evidence type="ECO:0000313" key="3">
    <source>
        <dbReference type="Proteomes" id="UP001208689"/>
    </source>
</evidence>
<evidence type="ECO:0000256" key="1">
    <source>
        <dbReference type="SAM" id="Phobius"/>
    </source>
</evidence>
<keyword evidence="1" id="KW-0812">Transmembrane</keyword>
<dbReference type="EMBL" id="CP104013">
    <property type="protein sequence ID" value="UYP47483.1"/>
    <property type="molecule type" value="Genomic_DNA"/>
</dbReference>
<evidence type="ECO:0008006" key="4">
    <source>
        <dbReference type="Google" id="ProtNLM"/>
    </source>
</evidence>
<evidence type="ECO:0000313" key="2">
    <source>
        <dbReference type="EMBL" id="UYP47483.1"/>
    </source>
</evidence>
<name>A0ABY6HVD0_9ARCH</name>
<keyword evidence="1" id="KW-1133">Transmembrane helix</keyword>
<sequence>MNALTMPMTIEVELPSDVLALNDSQILQYFQIYTLDESTDQWVFDNFTKTIDRTSGTLIIEIDHLSVFAAGYVAPPSDGTGEGDGDDGGFNIPEYTPLFVVFASLGALTLIIKKRK</sequence>
<proteinExistence type="predicted"/>
<dbReference type="Proteomes" id="UP001208689">
    <property type="component" value="Chromosome"/>
</dbReference>
<protein>
    <recommendedName>
        <fullName evidence="4">PGF-CTERM sorting domain-containing protein</fullName>
    </recommendedName>
</protein>
<organism evidence="2 3">
    <name type="scientific">Candidatus Lokiarchaeum ossiferum</name>
    <dbReference type="NCBI Taxonomy" id="2951803"/>
    <lineage>
        <taxon>Archaea</taxon>
        <taxon>Promethearchaeati</taxon>
        <taxon>Promethearchaeota</taxon>
        <taxon>Promethearchaeia</taxon>
        <taxon>Promethearchaeales</taxon>
        <taxon>Promethearchaeaceae</taxon>
        <taxon>Candidatus Lokiarchaeum</taxon>
    </lineage>
</organism>